<proteinExistence type="inferred from homology"/>
<dbReference type="InterPro" id="IPR050250">
    <property type="entry name" value="Macrolide_Exporter_MacB"/>
</dbReference>
<organism evidence="9 10">
    <name type="scientific">Catenuloplanes niger</name>
    <dbReference type="NCBI Taxonomy" id="587534"/>
    <lineage>
        <taxon>Bacteria</taxon>
        <taxon>Bacillati</taxon>
        <taxon>Actinomycetota</taxon>
        <taxon>Actinomycetes</taxon>
        <taxon>Micromonosporales</taxon>
        <taxon>Micromonosporaceae</taxon>
        <taxon>Catenuloplanes</taxon>
    </lineage>
</organism>
<evidence type="ECO:0000256" key="7">
    <source>
        <dbReference type="SAM" id="Phobius"/>
    </source>
</evidence>
<feature type="transmembrane region" description="Helical" evidence="7">
    <location>
        <begin position="73"/>
        <end position="96"/>
    </location>
</feature>
<comment type="subcellular location">
    <subcellularLocation>
        <location evidence="1">Cell membrane</location>
        <topology evidence="1">Multi-pass membrane protein</topology>
    </subcellularLocation>
</comment>
<evidence type="ECO:0000313" key="10">
    <source>
        <dbReference type="Proteomes" id="UP001183629"/>
    </source>
</evidence>
<dbReference type="PANTHER" id="PTHR30572">
    <property type="entry name" value="MEMBRANE COMPONENT OF TRANSPORTER-RELATED"/>
    <property type="match status" value="1"/>
</dbReference>
<dbReference type="GO" id="GO:0022857">
    <property type="term" value="F:transmembrane transporter activity"/>
    <property type="evidence" value="ECO:0007669"/>
    <property type="project" value="TreeGrafter"/>
</dbReference>
<evidence type="ECO:0000256" key="2">
    <source>
        <dbReference type="ARBA" id="ARBA00022475"/>
    </source>
</evidence>
<dbReference type="EMBL" id="JAVDYC010000001">
    <property type="protein sequence ID" value="MDR7327588.1"/>
    <property type="molecule type" value="Genomic_DNA"/>
</dbReference>
<evidence type="ECO:0000256" key="6">
    <source>
        <dbReference type="ARBA" id="ARBA00038076"/>
    </source>
</evidence>
<evidence type="ECO:0000256" key="4">
    <source>
        <dbReference type="ARBA" id="ARBA00022989"/>
    </source>
</evidence>
<accession>A0AAE3ZX10</accession>
<dbReference type="Pfam" id="PF02687">
    <property type="entry name" value="FtsX"/>
    <property type="match status" value="1"/>
</dbReference>
<keyword evidence="3 7" id="KW-0812">Transmembrane</keyword>
<keyword evidence="5 7" id="KW-0472">Membrane</keyword>
<comment type="caution">
    <text evidence="9">The sequence shown here is derived from an EMBL/GenBank/DDBJ whole genome shotgun (WGS) entry which is preliminary data.</text>
</comment>
<dbReference type="Proteomes" id="UP001183629">
    <property type="component" value="Unassembled WGS sequence"/>
</dbReference>
<feature type="transmembrane region" description="Helical" evidence="7">
    <location>
        <begin position="28"/>
        <end position="52"/>
    </location>
</feature>
<dbReference type="PANTHER" id="PTHR30572:SF4">
    <property type="entry name" value="ABC TRANSPORTER PERMEASE YTRF"/>
    <property type="match status" value="1"/>
</dbReference>
<evidence type="ECO:0000313" key="9">
    <source>
        <dbReference type="EMBL" id="MDR7327588.1"/>
    </source>
</evidence>
<protein>
    <submittedName>
        <fullName evidence="9">ABC-type antimicrobial peptide transport system permease subunit</fullName>
    </submittedName>
</protein>
<evidence type="ECO:0000256" key="1">
    <source>
        <dbReference type="ARBA" id="ARBA00004651"/>
    </source>
</evidence>
<dbReference type="RefSeq" id="WP_310425043.1">
    <property type="nucleotide sequence ID" value="NZ_JAVDYC010000001.1"/>
</dbReference>
<keyword evidence="10" id="KW-1185">Reference proteome</keyword>
<feature type="domain" description="ABC3 transporter permease C-terminal" evidence="8">
    <location>
        <begin position="33"/>
        <end position="141"/>
    </location>
</feature>
<evidence type="ECO:0000256" key="3">
    <source>
        <dbReference type="ARBA" id="ARBA00022692"/>
    </source>
</evidence>
<comment type="similarity">
    <text evidence="6">Belongs to the ABC-4 integral membrane protein family.</text>
</comment>
<dbReference type="GO" id="GO:0005886">
    <property type="term" value="C:plasma membrane"/>
    <property type="evidence" value="ECO:0007669"/>
    <property type="project" value="UniProtKB-SubCell"/>
</dbReference>
<keyword evidence="2" id="KW-1003">Cell membrane</keyword>
<dbReference type="AlphaFoldDB" id="A0AAE3ZX10"/>
<evidence type="ECO:0000256" key="5">
    <source>
        <dbReference type="ARBA" id="ARBA00023136"/>
    </source>
</evidence>
<dbReference type="InterPro" id="IPR003838">
    <property type="entry name" value="ABC3_permease_C"/>
</dbReference>
<reference evidence="9 10" key="1">
    <citation type="submission" date="2023-07" db="EMBL/GenBank/DDBJ databases">
        <title>Sequencing the genomes of 1000 actinobacteria strains.</title>
        <authorList>
            <person name="Klenk H.-P."/>
        </authorList>
    </citation>
    <scope>NUCLEOTIDE SEQUENCE [LARGE SCALE GENOMIC DNA]</scope>
    <source>
        <strain evidence="9 10">DSM 44711</strain>
    </source>
</reference>
<gene>
    <name evidence="9" type="ORF">J2S44_007838</name>
</gene>
<evidence type="ECO:0000259" key="8">
    <source>
        <dbReference type="Pfam" id="PF02687"/>
    </source>
</evidence>
<name>A0AAE3ZX10_9ACTN</name>
<keyword evidence="4 7" id="KW-1133">Transmembrane helix</keyword>
<sequence>MGSPVVRSHTDSSAAAERVTDSASSSLLLAPAGVTLPVGGIGVANTMVISVLERRAEIGLRWALGTARGHIRARFLTESITLSALSALGGLAGIALGSLSTAAYAASHAWPVVIPAEALDGALLVRALAGFHPSVRAARMTPTAALSAP</sequence>